<protein>
    <submittedName>
        <fullName evidence="2">FAD/NAD(P)-binding protein</fullName>
    </submittedName>
</protein>
<feature type="domain" description="FAD-dependent urate hydroxylase HpyO/Asp monooxygenase CreE-like FAD/NAD(P)-binding" evidence="1">
    <location>
        <begin position="17"/>
        <end position="191"/>
    </location>
</feature>
<dbReference type="EMBL" id="CP109106">
    <property type="protein sequence ID" value="WSB70859.1"/>
    <property type="molecule type" value="Genomic_DNA"/>
</dbReference>
<dbReference type="PANTHER" id="PTHR40254">
    <property type="entry name" value="BLR0577 PROTEIN"/>
    <property type="match status" value="1"/>
</dbReference>
<dbReference type="InterPro" id="IPR052189">
    <property type="entry name" value="L-asp_N-monooxygenase_NS-form"/>
</dbReference>
<dbReference type="InterPro" id="IPR036188">
    <property type="entry name" value="FAD/NAD-bd_sf"/>
</dbReference>
<dbReference type="InterPro" id="IPR038732">
    <property type="entry name" value="HpyO/CreE_NAD-binding"/>
</dbReference>
<evidence type="ECO:0000259" key="1">
    <source>
        <dbReference type="Pfam" id="PF13454"/>
    </source>
</evidence>
<sequence>MNDRPAPTARRAPFRLAIVGGGPRATYVLERLSADAAGPGREGRLEVRVYERTGEFGAGQAHSPTQPATSFLNRIAGQVSFAADESMPGAGPLRPRAGRPTLHEWCRRRFAETGEPDFDLGPEDWPKRYVHGLALQDSFTAYVRELRAHGVPVHLCPDEVVDVSRQDEGFELRTAAGQRHRADHVLLVTGHGPHDPERSPAGRERAAFARRTRATYLPSAYPLASTLSPTVTGPGTVVGCAGMGLTAIDVVLHLTEGRGGRFVPDDRHGLRYVPSGREPSSLVAFSDAGMFTFARPHHAKEQGAGPGAGIREHQGVFFTREAVDRLRASVGTAPAGTAPAAAAPAQLDFDRDVLPLVVLEMAQLHHATLFRPAARFLAERSAAVWRDFLDGARTAAGPPDDPERLLGPLRAAVDEIGAVLERVLAGKEAPATAAARVREWPVGATLAHWTGVVFGDDARDRLREAGNDPAALQRAAAAWRSPWQLDESPTGNRFSWHRTIAPVPRSAYATPGQYRAALLRAMATDRVWARQGNTANPHKAAADGVWRDLRSVLSYAVDDAGLTASSHRAFLARHTRHHNRLANGAAVEVMTRIEALARHGLLDLTTGPGATVETDDTEGRFRVTGPATGAVHLVDTLVDARIHAFDPRLDSAPLFRRLTERGLVRLWRNESADGTSFEPGGLDLTAGFHPVGADGAAEPGLTVLGPAAEGRRSFLLSALRPDRDHYVMRDVINWLDEFRELTAHQEERECGR</sequence>
<dbReference type="SUPFAM" id="SSF51905">
    <property type="entry name" value="FAD/NAD(P)-binding domain"/>
    <property type="match status" value="1"/>
</dbReference>
<reference evidence="2 3" key="1">
    <citation type="submission" date="2022-10" db="EMBL/GenBank/DDBJ databases">
        <title>The complete genomes of actinobacterial strains from the NBC collection.</title>
        <authorList>
            <person name="Joergensen T.S."/>
            <person name="Alvarez Arevalo M."/>
            <person name="Sterndorff E.B."/>
            <person name="Faurdal D."/>
            <person name="Vuksanovic O."/>
            <person name="Mourched A.-S."/>
            <person name="Charusanti P."/>
            <person name="Shaw S."/>
            <person name="Blin K."/>
            <person name="Weber T."/>
        </authorList>
    </citation>
    <scope>NUCLEOTIDE SEQUENCE [LARGE SCALE GENOMIC DNA]</scope>
    <source>
        <strain evidence="2 3">NBC 01774</strain>
    </source>
</reference>
<dbReference type="Pfam" id="PF13454">
    <property type="entry name" value="NAD_binding_9"/>
    <property type="match status" value="1"/>
</dbReference>
<keyword evidence="3" id="KW-1185">Reference proteome</keyword>
<organism evidence="2 3">
    <name type="scientific">Streptomyces decoyicus</name>
    <dbReference type="NCBI Taxonomy" id="249567"/>
    <lineage>
        <taxon>Bacteria</taxon>
        <taxon>Bacillati</taxon>
        <taxon>Actinomycetota</taxon>
        <taxon>Actinomycetes</taxon>
        <taxon>Kitasatosporales</taxon>
        <taxon>Streptomycetaceae</taxon>
        <taxon>Streptomyces</taxon>
    </lineage>
</organism>
<dbReference type="Proteomes" id="UP001344251">
    <property type="component" value="Chromosome"/>
</dbReference>
<proteinExistence type="predicted"/>
<dbReference type="RefSeq" id="WP_326620430.1">
    <property type="nucleotide sequence ID" value="NZ_CP109106.1"/>
</dbReference>
<accession>A0ABZ1FK93</accession>
<evidence type="ECO:0000313" key="2">
    <source>
        <dbReference type="EMBL" id="WSB70859.1"/>
    </source>
</evidence>
<evidence type="ECO:0000313" key="3">
    <source>
        <dbReference type="Proteomes" id="UP001344251"/>
    </source>
</evidence>
<name>A0ABZ1FK93_9ACTN</name>
<gene>
    <name evidence="2" type="ORF">OG863_24515</name>
</gene>
<dbReference type="PANTHER" id="PTHR40254:SF1">
    <property type="entry name" value="BLR0577 PROTEIN"/>
    <property type="match status" value="1"/>
</dbReference>